<evidence type="ECO:0000256" key="1">
    <source>
        <dbReference type="SAM" id="MobiDB-lite"/>
    </source>
</evidence>
<dbReference type="PANTHER" id="PTHR12461">
    <property type="entry name" value="HYPOXIA-INDUCIBLE FACTOR 1 ALPHA INHIBITOR-RELATED"/>
    <property type="match status" value="1"/>
</dbReference>
<feature type="region of interest" description="Disordered" evidence="1">
    <location>
        <begin position="315"/>
        <end position="363"/>
    </location>
</feature>
<dbReference type="InterPro" id="IPR003347">
    <property type="entry name" value="JmjC_dom"/>
</dbReference>
<evidence type="ECO:0000259" key="2">
    <source>
        <dbReference type="PROSITE" id="PS51184"/>
    </source>
</evidence>
<dbReference type="Proteomes" id="UP001492380">
    <property type="component" value="Unassembled WGS sequence"/>
</dbReference>
<feature type="compositionally biased region" description="Low complexity" evidence="1">
    <location>
        <begin position="400"/>
        <end position="412"/>
    </location>
</feature>
<dbReference type="PROSITE" id="PS51184">
    <property type="entry name" value="JMJC"/>
    <property type="match status" value="1"/>
</dbReference>
<gene>
    <name evidence="3" type="ORF">HDK90DRAFT_422081</name>
</gene>
<keyword evidence="4" id="KW-1185">Reference proteome</keyword>
<feature type="compositionally biased region" description="Pro residues" evidence="1">
    <location>
        <begin position="413"/>
        <end position="422"/>
    </location>
</feature>
<feature type="compositionally biased region" description="Basic and acidic residues" evidence="1">
    <location>
        <begin position="523"/>
        <end position="533"/>
    </location>
</feature>
<evidence type="ECO:0000313" key="3">
    <source>
        <dbReference type="EMBL" id="KAK8223820.1"/>
    </source>
</evidence>
<feature type="region of interest" description="Disordered" evidence="1">
    <location>
        <begin position="494"/>
        <end position="533"/>
    </location>
</feature>
<dbReference type="EMBL" id="JBBWRZ010000013">
    <property type="protein sequence ID" value="KAK8223820.1"/>
    <property type="molecule type" value="Genomic_DNA"/>
</dbReference>
<protein>
    <recommendedName>
        <fullName evidence="2">JmjC domain-containing protein</fullName>
    </recommendedName>
</protein>
<feature type="compositionally biased region" description="Polar residues" evidence="1">
    <location>
        <begin position="173"/>
        <end position="184"/>
    </location>
</feature>
<evidence type="ECO:0000313" key="4">
    <source>
        <dbReference type="Proteomes" id="UP001492380"/>
    </source>
</evidence>
<dbReference type="SUPFAM" id="SSF51197">
    <property type="entry name" value="Clavaminate synthase-like"/>
    <property type="match status" value="1"/>
</dbReference>
<dbReference type="SMART" id="SM00558">
    <property type="entry name" value="JmjC"/>
    <property type="match status" value="1"/>
</dbReference>
<dbReference type="Gene3D" id="2.60.120.650">
    <property type="entry name" value="Cupin"/>
    <property type="match status" value="1"/>
</dbReference>
<organism evidence="3 4">
    <name type="scientific">Phyllosticta capitalensis</name>
    <dbReference type="NCBI Taxonomy" id="121624"/>
    <lineage>
        <taxon>Eukaryota</taxon>
        <taxon>Fungi</taxon>
        <taxon>Dikarya</taxon>
        <taxon>Ascomycota</taxon>
        <taxon>Pezizomycotina</taxon>
        <taxon>Dothideomycetes</taxon>
        <taxon>Dothideomycetes incertae sedis</taxon>
        <taxon>Botryosphaeriales</taxon>
        <taxon>Phyllostictaceae</taxon>
        <taxon>Phyllosticta</taxon>
    </lineage>
</organism>
<dbReference type="InterPro" id="IPR041667">
    <property type="entry name" value="Cupin_8"/>
</dbReference>
<dbReference type="PANTHER" id="PTHR12461:SF101">
    <property type="entry name" value="TRNA WYBUTOSINE-SYNTHESIZING PROTEIN 4"/>
    <property type="match status" value="1"/>
</dbReference>
<proteinExistence type="predicted"/>
<feature type="compositionally biased region" description="Polar residues" evidence="1">
    <location>
        <begin position="509"/>
        <end position="519"/>
    </location>
</feature>
<sequence>MPPSNLPPVSSLPRPLTRSTLSSLLRAHLSAPLSPGDALHACGSSVTSLLPTLPLAVLRLTHAKIHAFPYKDVPACWLRAWAEGCLWRCVELLEEAHGEESKVERWLDEVVRVLDMGLIIGGGVGREEVFEWAFAGLEELLATDGDGVEQLPAEGEDQDQGGRTSKRRKLDHSSSPPKTSTWKCPSSFPVPTIPPPPLRNPIPRVDAQTFGFDAFQAHLDQAKTTNPKHDKNENTNNDDEILDLPSPLIITNALTHWPALADPHRRWSDPRYLLRRTLGGRRLVPVEVGRSYTDEGWGQRIMSVREFMRRFMFETPGSDDERGALGGEGDFVSREHGDEEGGDEDEDRDMTATGQQPPPATGYLAQHDLLSQVPALRADIGVPDYCHTNPPSKPPPPPSTSTSSPTATTTNTQPPPSPPPDFPLINAWFGPASTISPLHTDPYHNILCQVVGAKYVRLYAPALSPAMHARGVGADGVDMGNTSEVDVGVAIELEGDGEDQSAPRRTSAADDNNNPSSEGLRQQQKEEKELRRQAFEAQHPEFLAARGVDAVLGAGEALYVPKGWWHYVTSLGPSFSVSFWWDDGAAAGRDGDGDMAAGDEEAGGGRMM</sequence>
<feature type="region of interest" description="Disordered" evidence="1">
    <location>
        <begin position="381"/>
        <end position="423"/>
    </location>
</feature>
<feature type="domain" description="JmjC" evidence="2">
    <location>
        <begin position="362"/>
        <end position="596"/>
    </location>
</feature>
<accession>A0ABR1YA39</accession>
<dbReference type="Pfam" id="PF13621">
    <property type="entry name" value="Cupin_8"/>
    <property type="match status" value="1"/>
</dbReference>
<feature type="region of interest" description="Disordered" evidence="1">
    <location>
        <begin position="149"/>
        <end position="201"/>
    </location>
</feature>
<feature type="compositionally biased region" description="Pro residues" evidence="1">
    <location>
        <begin position="191"/>
        <end position="200"/>
    </location>
</feature>
<name>A0ABR1YA39_9PEZI</name>
<comment type="caution">
    <text evidence="3">The sequence shown here is derived from an EMBL/GenBank/DDBJ whole genome shotgun (WGS) entry which is preliminary data.</text>
</comment>
<reference evidence="3 4" key="1">
    <citation type="submission" date="2024-04" db="EMBL/GenBank/DDBJ databases">
        <title>Phyllosticta paracitricarpa is synonymous to the EU quarantine fungus P. citricarpa based on phylogenomic analyses.</title>
        <authorList>
            <consortium name="Lawrence Berkeley National Laboratory"/>
            <person name="Van Ingen-Buijs V.A."/>
            <person name="Van Westerhoven A.C."/>
            <person name="Haridas S."/>
            <person name="Skiadas P."/>
            <person name="Martin F."/>
            <person name="Groenewald J.Z."/>
            <person name="Crous P.W."/>
            <person name="Seidl M.F."/>
        </authorList>
    </citation>
    <scope>NUCLEOTIDE SEQUENCE [LARGE SCALE GENOMIC DNA]</scope>
    <source>
        <strain evidence="3 4">CBS 123374</strain>
    </source>
</reference>